<reference evidence="10 11" key="1">
    <citation type="submission" date="2019-05" db="EMBL/GenBank/DDBJ databases">
        <title>Genome sequences of Thalassotalea litorea 1K03283.</title>
        <authorList>
            <person name="Zhang D."/>
        </authorList>
    </citation>
    <scope>NUCLEOTIDE SEQUENCE [LARGE SCALE GENOMIC DNA]</scope>
    <source>
        <strain evidence="10 11">MCCC 1K03283</strain>
    </source>
</reference>
<sequence length="238" mass="27331">MNKDRELALQTVYLLHSRPYRENSLLLNLLSKDLGHISAVAYAGSSRKNSKRAQLQPFSTLQVQLKGKGSLLTLTQIEKAQLPLPLSRQFLYSGFYLNELCVRLLPQNISCETLFAHYHHALTQLEQQISIEPILRSFEFALLEELGLGIDFSVLDEDSQVQESSPDYWYYLPEQGLVSADYERSINKFDRRHLLAIRDGNLQDPDVLLTCKSLMRQVFKPLLGSRPLQSRKLFAYSK</sequence>
<dbReference type="InterPro" id="IPR022572">
    <property type="entry name" value="DNA_rep/recomb_RecO_N"/>
</dbReference>
<comment type="similarity">
    <text evidence="2 8">Belongs to the RecO family.</text>
</comment>
<dbReference type="InterPro" id="IPR012340">
    <property type="entry name" value="NA-bd_OB-fold"/>
</dbReference>
<keyword evidence="11" id="KW-1185">Reference proteome</keyword>
<dbReference type="PANTHER" id="PTHR33991:SF1">
    <property type="entry name" value="DNA REPAIR PROTEIN RECO"/>
    <property type="match status" value="1"/>
</dbReference>
<dbReference type="Gene3D" id="2.40.50.140">
    <property type="entry name" value="Nucleic acid-binding proteins"/>
    <property type="match status" value="1"/>
</dbReference>
<dbReference type="SUPFAM" id="SSF57863">
    <property type="entry name" value="ArfGap/RecO-like zinc finger"/>
    <property type="match status" value="1"/>
</dbReference>
<dbReference type="Gene3D" id="1.20.1440.120">
    <property type="entry name" value="Recombination protein O, C-terminal domain"/>
    <property type="match status" value="1"/>
</dbReference>
<dbReference type="GO" id="GO:0043590">
    <property type="term" value="C:bacterial nucleoid"/>
    <property type="evidence" value="ECO:0007669"/>
    <property type="project" value="TreeGrafter"/>
</dbReference>
<keyword evidence="4 8" id="KW-0227">DNA damage</keyword>
<gene>
    <name evidence="8 10" type="primary">recO</name>
    <name evidence="10" type="ORF">FE810_16630</name>
</gene>
<dbReference type="NCBIfam" id="TIGR00613">
    <property type="entry name" value="reco"/>
    <property type="match status" value="1"/>
</dbReference>
<comment type="function">
    <text evidence="1 8">Involved in DNA repair and RecF pathway recombination.</text>
</comment>
<evidence type="ECO:0000256" key="4">
    <source>
        <dbReference type="ARBA" id="ARBA00022763"/>
    </source>
</evidence>
<keyword evidence="5 8" id="KW-0233">DNA recombination</keyword>
<dbReference type="SUPFAM" id="SSF50249">
    <property type="entry name" value="Nucleic acid-binding proteins"/>
    <property type="match status" value="1"/>
</dbReference>
<dbReference type="RefSeq" id="WP_138321745.1">
    <property type="nucleotide sequence ID" value="NZ_VCBC01000024.1"/>
</dbReference>
<dbReference type="Pfam" id="PF11967">
    <property type="entry name" value="RecO_N"/>
    <property type="match status" value="1"/>
</dbReference>
<accession>A0A5R9IC01</accession>
<keyword evidence="6 8" id="KW-0234">DNA repair</keyword>
<dbReference type="GO" id="GO:0006310">
    <property type="term" value="P:DNA recombination"/>
    <property type="evidence" value="ECO:0007669"/>
    <property type="project" value="UniProtKB-UniRule"/>
</dbReference>
<evidence type="ECO:0000313" key="10">
    <source>
        <dbReference type="EMBL" id="TLU59913.1"/>
    </source>
</evidence>
<comment type="caution">
    <text evidence="10">The sequence shown here is derived from an EMBL/GenBank/DDBJ whole genome shotgun (WGS) entry which is preliminary data.</text>
</comment>
<dbReference type="OrthoDB" id="9804792at2"/>
<feature type="domain" description="DNA replication/recombination mediator RecO N-terminal" evidence="9">
    <location>
        <begin position="11"/>
        <end position="78"/>
    </location>
</feature>
<dbReference type="GO" id="GO:0006302">
    <property type="term" value="P:double-strand break repair"/>
    <property type="evidence" value="ECO:0007669"/>
    <property type="project" value="TreeGrafter"/>
</dbReference>
<proteinExistence type="inferred from homology"/>
<dbReference type="InterPro" id="IPR003717">
    <property type="entry name" value="RecO"/>
</dbReference>
<evidence type="ECO:0000256" key="7">
    <source>
        <dbReference type="ARBA" id="ARBA00033409"/>
    </source>
</evidence>
<organism evidence="10 11">
    <name type="scientific">Thalassotalea litorea</name>
    <dbReference type="NCBI Taxonomy" id="2020715"/>
    <lineage>
        <taxon>Bacteria</taxon>
        <taxon>Pseudomonadati</taxon>
        <taxon>Pseudomonadota</taxon>
        <taxon>Gammaproteobacteria</taxon>
        <taxon>Alteromonadales</taxon>
        <taxon>Colwelliaceae</taxon>
        <taxon>Thalassotalea</taxon>
    </lineage>
</organism>
<evidence type="ECO:0000256" key="5">
    <source>
        <dbReference type="ARBA" id="ARBA00023172"/>
    </source>
</evidence>
<dbReference type="InterPro" id="IPR037278">
    <property type="entry name" value="ARFGAP/RecO"/>
</dbReference>
<evidence type="ECO:0000256" key="6">
    <source>
        <dbReference type="ARBA" id="ARBA00023204"/>
    </source>
</evidence>
<protein>
    <recommendedName>
        <fullName evidence="3 8">DNA repair protein RecO</fullName>
    </recommendedName>
    <alternativeName>
        <fullName evidence="7 8">Recombination protein O</fullName>
    </alternativeName>
</protein>
<dbReference type="Pfam" id="PF02565">
    <property type="entry name" value="RecO_C"/>
    <property type="match status" value="1"/>
</dbReference>
<dbReference type="PANTHER" id="PTHR33991">
    <property type="entry name" value="DNA REPAIR PROTEIN RECO"/>
    <property type="match status" value="1"/>
</dbReference>
<evidence type="ECO:0000256" key="2">
    <source>
        <dbReference type="ARBA" id="ARBA00007452"/>
    </source>
</evidence>
<name>A0A5R9IC01_9GAMM</name>
<dbReference type="EMBL" id="VCBC01000024">
    <property type="protein sequence ID" value="TLU59913.1"/>
    <property type="molecule type" value="Genomic_DNA"/>
</dbReference>
<evidence type="ECO:0000256" key="8">
    <source>
        <dbReference type="HAMAP-Rule" id="MF_00201"/>
    </source>
</evidence>
<evidence type="ECO:0000259" key="9">
    <source>
        <dbReference type="Pfam" id="PF11967"/>
    </source>
</evidence>
<dbReference type="HAMAP" id="MF_00201">
    <property type="entry name" value="RecO"/>
    <property type="match status" value="1"/>
</dbReference>
<dbReference type="AlphaFoldDB" id="A0A5R9IC01"/>
<dbReference type="Proteomes" id="UP000307790">
    <property type="component" value="Unassembled WGS sequence"/>
</dbReference>
<evidence type="ECO:0000256" key="1">
    <source>
        <dbReference type="ARBA" id="ARBA00003065"/>
    </source>
</evidence>
<dbReference type="InterPro" id="IPR042242">
    <property type="entry name" value="RecO_C"/>
</dbReference>
<evidence type="ECO:0000313" key="11">
    <source>
        <dbReference type="Proteomes" id="UP000307790"/>
    </source>
</evidence>
<evidence type="ECO:0000256" key="3">
    <source>
        <dbReference type="ARBA" id="ARBA00021310"/>
    </source>
</evidence>